<dbReference type="InterPro" id="IPR043112">
    <property type="entry name" value="TIP_C"/>
</dbReference>
<reference evidence="3" key="1">
    <citation type="journal article" date="2020" name="ISME J.">
        <title>Gammaproteobacteria mediating utilization of methyl-, sulfur- and petroleum organic compounds in deep ocean hydrothermal plumes.</title>
        <authorList>
            <person name="Zhou Z."/>
            <person name="Liu Y."/>
            <person name="Pan J."/>
            <person name="Cron B.R."/>
            <person name="Toner B.M."/>
            <person name="Anantharaman K."/>
            <person name="Breier J.A."/>
            <person name="Dick G.J."/>
            <person name="Li M."/>
        </authorList>
    </citation>
    <scope>NUCLEOTIDE SEQUENCE</scope>
    <source>
        <strain evidence="3">SZUA-1476</strain>
    </source>
</reference>
<evidence type="ECO:0000313" key="3">
    <source>
        <dbReference type="EMBL" id="HIP89813.1"/>
    </source>
</evidence>
<dbReference type="Pfam" id="PF15517">
    <property type="entry name" value="TBPIP_N"/>
    <property type="match status" value="1"/>
</dbReference>
<dbReference type="EMBL" id="DQUR01000269">
    <property type="protein sequence ID" value="HIP89813.1"/>
    <property type="molecule type" value="Genomic_DNA"/>
</dbReference>
<organism evidence="3 4">
    <name type="scientific">Thermococcus paralvinellae</name>
    <dbReference type="NCBI Taxonomy" id="582419"/>
    <lineage>
        <taxon>Archaea</taxon>
        <taxon>Methanobacteriati</taxon>
        <taxon>Methanobacteriota</taxon>
        <taxon>Thermococci</taxon>
        <taxon>Thermococcales</taxon>
        <taxon>Thermococcaceae</taxon>
        <taxon>Thermococcus</taxon>
    </lineage>
</organism>
<dbReference type="Gene3D" id="3.40.1350.70">
    <property type="entry name" value="TBP-interacting protein, N-terminal domain"/>
    <property type="match status" value="1"/>
</dbReference>
<protein>
    <submittedName>
        <fullName evidence="3">TBP-interacting protein</fullName>
    </submittedName>
</protein>
<feature type="domain" description="TBP-interacting protein N-terminal" evidence="1">
    <location>
        <begin position="3"/>
        <end position="102"/>
    </location>
</feature>
<proteinExistence type="predicted"/>
<dbReference type="AlphaFoldDB" id="A0A832ZNP1"/>
<evidence type="ECO:0000259" key="2">
    <source>
        <dbReference type="Pfam" id="PF21664"/>
    </source>
</evidence>
<evidence type="ECO:0000313" key="4">
    <source>
        <dbReference type="Proteomes" id="UP000653692"/>
    </source>
</evidence>
<accession>A0A832ZNP1</accession>
<gene>
    <name evidence="3" type="ORF">EYH24_07950</name>
</gene>
<dbReference type="Gene3D" id="3.90.79.30">
    <property type="entry name" value="TBP-interacting protein, C-terminal domain"/>
    <property type="match status" value="1"/>
</dbReference>
<evidence type="ECO:0000259" key="1">
    <source>
        <dbReference type="Pfam" id="PF15517"/>
    </source>
</evidence>
<name>A0A832ZNP1_9EURY</name>
<dbReference type="InterPro" id="IPR038230">
    <property type="entry name" value="TIP_N_sf"/>
</dbReference>
<sequence length="224" mass="26489">MKYSEIDSKLRKVYSRIRTLDDYHWDLAGDRIIGRHKKSNLKLRIRVANSRKEAEKLSELKEGEGVDIVVVPDKRTFYIHNGTFIMTSKFLKGTLVDINDHIIWRGFKVVEGDGTLIQEDFYEYLGGRFIDHLKNNMTIGQDFVFWQFYKCEACGKYVDIDSVRSHLRDHGTKIEDMDEMMYEVFEINLIEGKIYDKYGREVSEEKLSEEAKEFIRETIENFKS</sequence>
<dbReference type="InterPro" id="IPR049118">
    <property type="entry name" value="TBPIP_C"/>
</dbReference>
<feature type="domain" description="TBP-interacting protein C-terminal" evidence="2">
    <location>
        <begin position="103"/>
        <end position="217"/>
    </location>
</feature>
<dbReference type="SUPFAM" id="SSF159612">
    <property type="entry name" value="TBP-interacting protein-like"/>
    <property type="match status" value="1"/>
</dbReference>
<dbReference type="InterPro" id="IPR029125">
    <property type="entry name" value="TIP_N"/>
</dbReference>
<dbReference type="Pfam" id="PF21664">
    <property type="entry name" value="TBPIP_C"/>
    <property type="match status" value="1"/>
</dbReference>
<comment type="caution">
    <text evidence="3">The sequence shown here is derived from an EMBL/GenBank/DDBJ whole genome shotgun (WGS) entry which is preliminary data.</text>
</comment>
<dbReference type="Proteomes" id="UP000653692">
    <property type="component" value="Unassembled WGS sequence"/>
</dbReference>